<name>A0A699W5F0_TANCI</name>
<evidence type="ECO:0000313" key="1">
    <source>
        <dbReference type="EMBL" id="GFD39494.1"/>
    </source>
</evidence>
<sequence>DKENYLEHPIPAAPVALPRQQVSPEALAAYTAWVKGKRKLLCSCY</sequence>
<gene>
    <name evidence="1" type="ORF">Tci_911463</name>
</gene>
<reference evidence="1" key="1">
    <citation type="journal article" date="2019" name="Sci. Rep.">
        <title>Draft genome of Tanacetum cinerariifolium, the natural source of mosquito coil.</title>
        <authorList>
            <person name="Yamashiro T."/>
            <person name="Shiraishi A."/>
            <person name="Satake H."/>
            <person name="Nakayama K."/>
        </authorList>
    </citation>
    <scope>NUCLEOTIDE SEQUENCE</scope>
</reference>
<accession>A0A699W5F0</accession>
<proteinExistence type="predicted"/>
<feature type="non-terminal residue" evidence="1">
    <location>
        <position position="1"/>
    </location>
</feature>
<comment type="caution">
    <text evidence="1">The sequence shown here is derived from an EMBL/GenBank/DDBJ whole genome shotgun (WGS) entry which is preliminary data.</text>
</comment>
<dbReference type="EMBL" id="BKCJ011517279">
    <property type="protein sequence ID" value="GFD39494.1"/>
    <property type="molecule type" value="Genomic_DNA"/>
</dbReference>
<dbReference type="AlphaFoldDB" id="A0A699W5F0"/>
<protein>
    <submittedName>
        <fullName evidence="1">Zinc finger, CCHC-type</fullName>
    </submittedName>
</protein>
<organism evidence="1">
    <name type="scientific">Tanacetum cinerariifolium</name>
    <name type="common">Dalmatian daisy</name>
    <name type="synonym">Chrysanthemum cinerariifolium</name>
    <dbReference type="NCBI Taxonomy" id="118510"/>
    <lineage>
        <taxon>Eukaryota</taxon>
        <taxon>Viridiplantae</taxon>
        <taxon>Streptophyta</taxon>
        <taxon>Embryophyta</taxon>
        <taxon>Tracheophyta</taxon>
        <taxon>Spermatophyta</taxon>
        <taxon>Magnoliopsida</taxon>
        <taxon>eudicotyledons</taxon>
        <taxon>Gunneridae</taxon>
        <taxon>Pentapetalae</taxon>
        <taxon>asterids</taxon>
        <taxon>campanulids</taxon>
        <taxon>Asterales</taxon>
        <taxon>Asteraceae</taxon>
        <taxon>Asteroideae</taxon>
        <taxon>Anthemideae</taxon>
        <taxon>Anthemidinae</taxon>
        <taxon>Tanacetum</taxon>
    </lineage>
</organism>